<evidence type="ECO:0000313" key="9">
    <source>
        <dbReference type="EMBL" id="MDN4598511.1"/>
    </source>
</evidence>
<dbReference type="InterPro" id="IPR011701">
    <property type="entry name" value="MFS"/>
</dbReference>
<feature type="transmembrane region" description="Helical" evidence="7">
    <location>
        <begin position="218"/>
        <end position="235"/>
    </location>
</feature>
<organism evidence="9 10">
    <name type="scientific">Leifsonia virtsii</name>
    <dbReference type="NCBI Taxonomy" id="3035915"/>
    <lineage>
        <taxon>Bacteria</taxon>
        <taxon>Bacillati</taxon>
        <taxon>Actinomycetota</taxon>
        <taxon>Actinomycetes</taxon>
        <taxon>Micrococcales</taxon>
        <taxon>Microbacteriaceae</taxon>
        <taxon>Leifsonia</taxon>
    </lineage>
</organism>
<comment type="subcellular location">
    <subcellularLocation>
        <location evidence="1">Cell membrane</location>
        <topology evidence="1">Multi-pass membrane protein</topology>
    </subcellularLocation>
</comment>
<name>A0ABT8J0A4_9MICO</name>
<feature type="transmembrane region" description="Helical" evidence="7">
    <location>
        <begin position="421"/>
        <end position="444"/>
    </location>
</feature>
<evidence type="ECO:0000256" key="5">
    <source>
        <dbReference type="ARBA" id="ARBA00022989"/>
    </source>
</evidence>
<dbReference type="Gene3D" id="1.20.1720.10">
    <property type="entry name" value="Multidrug resistance protein D"/>
    <property type="match status" value="1"/>
</dbReference>
<feature type="transmembrane region" description="Helical" evidence="7">
    <location>
        <begin position="96"/>
        <end position="115"/>
    </location>
</feature>
<keyword evidence="4 7" id="KW-0812">Transmembrane</keyword>
<feature type="transmembrane region" description="Helical" evidence="7">
    <location>
        <begin position="321"/>
        <end position="342"/>
    </location>
</feature>
<dbReference type="InterPro" id="IPR036259">
    <property type="entry name" value="MFS_trans_sf"/>
</dbReference>
<sequence length="480" mass="47650">MNTTPQAATAAPSTTAPIPTQARSRHRWWALAVLALAQFLVVLDASIVNIALPSVGTALGLDTSALAWVVTAYVLPFGGLLLLGGRLADRFGHRRVFLIGVAGFAAASLAAGLSVDGTMLLAARAVQGAFAALLAPASLALLTQLFPDAAARGKALGLWGAVAGMGSAAGVLLGGVLTASFGWPAVFFVNVPVGIIVLIVIPLLVTRDRLTRGLRMDTAGAATVTLGLAAAVAALSEGGTLGWTNPIVLGLAVAAVALLAGFVVIERRTASPLVPFSFFRNRDALAGDLVMLVVGGATVALFFALSVYLQEVLHLGALSAGLSQVPLAIALVGIAGAVPAIVSRAGLRGTLTGALVVLAAGVVWFALGGSTGFVAGFVLPSVVIGLGLGATFVTATQLAVRGVDEEESGLASGLVNTAQQIGGALGLAVLGGIASAQTAAMLAAGSDRTAATSGGFLLLFLGVAVLAVIGAGVTALVRSR</sequence>
<dbReference type="NCBIfam" id="TIGR00711">
    <property type="entry name" value="efflux_EmrB"/>
    <property type="match status" value="1"/>
</dbReference>
<dbReference type="PRINTS" id="PR01036">
    <property type="entry name" value="TCRTETB"/>
</dbReference>
<dbReference type="InterPro" id="IPR020846">
    <property type="entry name" value="MFS_dom"/>
</dbReference>
<keyword evidence="5 7" id="KW-1133">Transmembrane helix</keyword>
<feature type="transmembrane region" description="Helical" evidence="7">
    <location>
        <begin position="155"/>
        <end position="177"/>
    </location>
</feature>
<evidence type="ECO:0000313" key="10">
    <source>
        <dbReference type="Proteomes" id="UP001174210"/>
    </source>
</evidence>
<dbReference type="InterPro" id="IPR004638">
    <property type="entry name" value="EmrB-like"/>
</dbReference>
<evidence type="ECO:0000256" key="3">
    <source>
        <dbReference type="ARBA" id="ARBA00022475"/>
    </source>
</evidence>
<feature type="transmembrane region" description="Helical" evidence="7">
    <location>
        <begin position="285"/>
        <end position="309"/>
    </location>
</feature>
<dbReference type="RefSeq" id="WP_301219852.1">
    <property type="nucleotide sequence ID" value="NZ_JAROCB010000004.1"/>
</dbReference>
<dbReference type="SUPFAM" id="SSF103473">
    <property type="entry name" value="MFS general substrate transporter"/>
    <property type="match status" value="1"/>
</dbReference>
<dbReference type="PANTHER" id="PTHR42718">
    <property type="entry name" value="MAJOR FACILITATOR SUPERFAMILY MULTIDRUG TRANSPORTER MFSC"/>
    <property type="match status" value="1"/>
</dbReference>
<dbReference type="Pfam" id="PF07690">
    <property type="entry name" value="MFS_1"/>
    <property type="match status" value="1"/>
</dbReference>
<evidence type="ECO:0000256" key="6">
    <source>
        <dbReference type="ARBA" id="ARBA00023136"/>
    </source>
</evidence>
<dbReference type="PROSITE" id="PS50850">
    <property type="entry name" value="MFS"/>
    <property type="match status" value="1"/>
</dbReference>
<dbReference type="PANTHER" id="PTHR42718:SF46">
    <property type="entry name" value="BLR6921 PROTEIN"/>
    <property type="match status" value="1"/>
</dbReference>
<dbReference type="EMBL" id="JAROCB010000004">
    <property type="protein sequence ID" value="MDN4598511.1"/>
    <property type="molecule type" value="Genomic_DNA"/>
</dbReference>
<protein>
    <submittedName>
        <fullName evidence="9">DHA2 family efflux MFS transporter permease subunit</fullName>
    </submittedName>
</protein>
<evidence type="ECO:0000256" key="1">
    <source>
        <dbReference type="ARBA" id="ARBA00004651"/>
    </source>
</evidence>
<feature type="transmembrane region" description="Helical" evidence="7">
    <location>
        <begin position="456"/>
        <end position="477"/>
    </location>
</feature>
<feature type="transmembrane region" description="Helical" evidence="7">
    <location>
        <begin position="183"/>
        <end position="206"/>
    </location>
</feature>
<feature type="transmembrane region" description="Helical" evidence="7">
    <location>
        <begin position="373"/>
        <end position="400"/>
    </location>
</feature>
<feature type="domain" description="Major facilitator superfamily (MFS) profile" evidence="8">
    <location>
        <begin position="30"/>
        <end position="480"/>
    </location>
</feature>
<evidence type="ECO:0000259" key="8">
    <source>
        <dbReference type="PROSITE" id="PS50850"/>
    </source>
</evidence>
<feature type="transmembrane region" description="Helical" evidence="7">
    <location>
        <begin position="28"/>
        <end position="52"/>
    </location>
</feature>
<feature type="transmembrane region" description="Helical" evidence="7">
    <location>
        <begin position="121"/>
        <end position="143"/>
    </location>
</feature>
<keyword evidence="2" id="KW-0813">Transport</keyword>
<keyword evidence="3" id="KW-1003">Cell membrane</keyword>
<keyword evidence="10" id="KW-1185">Reference proteome</keyword>
<proteinExistence type="predicted"/>
<keyword evidence="6 7" id="KW-0472">Membrane</keyword>
<evidence type="ECO:0000256" key="4">
    <source>
        <dbReference type="ARBA" id="ARBA00022692"/>
    </source>
</evidence>
<evidence type="ECO:0000256" key="7">
    <source>
        <dbReference type="SAM" id="Phobius"/>
    </source>
</evidence>
<gene>
    <name evidence="9" type="ORF">P5G59_15260</name>
</gene>
<feature type="transmembrane region" description="Helical" evidence="7">
    <location>
        <begin position="64"/>
        <end position="84"/>
    </location>
</feature>
<evidence type="ECO:0000256" key="2">
    <source>
        <dbReference type="ARBA" id="ARBA00022448"/>
    </source>
</evidence>
<reference evidence="9" key="1">
    <citation type="submission" date="2023-03" db="EMBL/GenBank/DDBJ databases">
        <title>MT1 and MT2 Draft Genomes of Novel Species.</title>
        <authorList>
            <person name="Venkateswaran K."/>
        </authorList>
    </citation>
    <scope>NUCLEOTIDE SEQUENCE</scope>
    <source>
        <strain evidence="9">F6_8S_P_1A</strain>
    </source>
</reference>
<feature type="transmembrane region" description="Helical" evidence="7">
    <location>
        <begin position="349"/>
        <end position="367"/>
    </location>
</feature>
<comment type="caution">
    <text evidence="9">The sequence shown here is derived from an EMBL/GenBank/DDBJ whole genome shotgun (WGS) entry which is preliminary data.</text>
</comment>
<accession>A0ABT8J0A4</accession>
<dbReference type="Proteomes" id="UP001174210">
    <property type="component" value="Unassembled WGS sequence"/>
</dbReference>
<dbReference type="Gene3D" id="1.20.1250.20">
    <property type="entry name" value="MFS general substrate transporter like domains"/>
    <property type="match status" value="1"/>
</dbReference>
<feature type="transmembrane region" description="Helical" evidence="7">
    <location>
        <begin position="247"/>
        <end position="265"/>
    </location>
</feature>
<dbReference type="CDD" id="cd17321">
    <property type="entry name" value="MFS_MMR_MDR_like"/>
    <property type="match status" value="1"/>
</dbReference>